<accession>K1RRS4</accession>
<gene>
    <name evidence="1" type="ORF">OBE_13655</name>
</gene>
<name>K1RRS4_9ZZZZ</name>
<dbReference type="EMBL" id="AJWZ01009435">
    <property type="protein sequence ID" value="EKC51337.1"/>
    <property type="molecule type" value="Genomic_DNA"/>
</dbReference>
<feature type="non-terminal residue" evidence="1">
    <location>
        <position position="182"/>
    </location>
</feature>
<protein>
    <recommendedName>
        <fullName evidence="2">TonB-dependent receptor</fullName>
    </recommendedName>
</protein>
<reference evidence="1" key="1">
    <citation type="journal article" date="2013" name="Environ. Microbiol.">
        <title>Microbiota from the distal guts of lean and obese adolescents exhibit partial functional redundancy besides clear differences in community structure.</title>
        <authorList>
            <person name="Ferrer M."/>
            <person name="Ruiz A."/>
            <person name="Lanza F."/>
            <person name="Haange S.B."/>
            <person name="Oberbach A."/>
            <person name="Till H."/>
            <person name="Bargiela R."/>
            <person name="Campoy C."/>
            <person name="Segura M.T."/>
            <person name="Richter M."/>
            <person name="von Bergen M."/>
            <person name="Seifert J."/>
            <person name="Suarez A."/>
        </authorList>
    </citation>
    <scope>NUCLEOTIDE SEQUENCE</scope>
</reference>
<evidence type="ECO:0000313" key="1">
    <source>
        <dbReference type="EMBL" id="EKC51337.1"/>
    </source>
</evidence>
<proteinExistence type="predicted"/>
<sequence>MSQRLPSFSGFGSIMANLGEVQNQGFEIALNSTNIQNRNFTWNTSVGFSINKNKINHIYYDYDENGVEKDDTSNGWFIGQAIGTIWYYETDGVWQNTPEDIASAALVGQKPGDPKVVNHYTEDDRILEDGTRIPVYNDNDKVYQGTTAPPVYWNLRNDFTLWKDLTLSVSLYSYMGHKSRAG</sequence>
<dbReference type="SUPFAM" id="SSF56935">
    <property type="entry name" value="Porins"/>
    <property type="match status" value="1"/>
</dbReference>
<evidence type="ECO:0008006" key="2">
    <source>
        <dbReference type="Google" id="ProtNLM"/>
    </source>
</evidence>
<organism evidence="1">
    <name type="scientific">human gut metagenome</name>
    <dbReference type="NCBI Taxonomy" id="408170"/>
    <lineage>
        <taxon>unclassified sequences</taxon>
        <taxon>metagenomes</taxon>
        <taxon>organismal metagenomes</taxon>
    </lineage>
</organism>
<dbReference type="AlphaFoldDB" id="K1RRS4"/>
<comment type="caution">
    <text evidence="1">The sequence shown here is derived from an EMBL/GenBank/DDBJ whole genome shotgun (WGS) entry which is preliminary data.</text>
</comment>